<organism evidence="1 2">
    <name type="scientific">Scytonema millei VB511283</name>
    <dbReference type="NCBI Taxonomy" id="1245923"/>
    <lineage>
        <taxon>Bacteria</taxon>
        <taxon>Bacillati</taxon>
        <taxon>Cyanobacteriota</taxon>
        <taxon>Cyanophyceae</taxon>
        <taxon>Nostocales</taxon>
        <taxon>Scytonemataceae</taxon>
        <taxon>Scytonema</taxon>
    </lineage>
</organism>
<comment type="caution">
    <text evidence="1">The sequence shown here is derived from an EMBL/GenBank/DDBJ whole genome shotgun (WGS) entry which is preliminary data.</text>
</comment>
<protein>
    <submittedName>
        <fullName evidence="1">Uncharacterized protein</fullName>
    </submittedName>
</protein>
<keyword evidence="2" id="KW-1185">Reference proteome</keyword>
<dbReference type="EMBL" id="JTJC03000001">
    <property type="protein sequence ID" value="NHC33798.1"/>
    <property type="molecule type" value="Genomic_DNA"/>
</dbReference>
<name>A0A9X5E2X4_9CYAN</name>
<accession>A0A9X5E2X4</accession>
<evidence type="ECO:0000313" key="2">
    <source>
        <dbReference type="Proteomes" id="UP000031532"/>
    </source>
</evidence>
<reference evidence="1 2" key="1">
    <citation type="journal article" date="2015" name="Genome Announc.">
        <title>Draft Genome Sequence of the Terrestrial Cyanobacterium Scytonema millei VB511283, Isolated from Eastern India.</title>
        <authorList>
            <person name="Sen D."/>
            <person name="Chandrababunaidu M.M."/>
            <person name="Singh D."/>
            <person name="Sanghi N."/>
            <person name="Ghorai A."/>
            <person name="Mishra G.P."/>
            <person name="Madduluri M."/>
            <person name="Adhikary S.P."/>
            <person name="Tripathy S."/>
        </authorList>
    </citation>
    <scope>NUCLEOTIDE SEQUENCE [LARGE SCALE GENOMIC DNA]</scope>
    <source>
        <strain evidence="1 2">VB511283</strain>
    </source>
</reference>
<dbReference type="Proteomes" id="UP000031532">
    <property type="component" value="Unassembled WGS sequence"/>
</dbReference>
<sequence>MSEIQIRAHQLQQFPEKGDVFVDPTTPPVMTVKRYRIKGTGFIVNQLPPGARMEDLEEIQ</sequence>
<dbReference type="RefSeq" id="WP_039715295.1">
    <property type="nucleotide sequence ID" value="NZ_JTJC03000001.1"/>
</dbReference>
<gene>
    <name evidence="1" type="ORF">QH73_0003825</name>
</gene>
<evidence type="ECO:0000313" key="1">
    <source>
        <dbReference type="EMBL" id="NHC33798.1"/>
    </source>
</evidence>
<dbReference type="AlphaFoldDB" id="A0A9X5E2X4"/>
<proteinExistence type="predicted"/>